<accession>A0ABQ1JAR6</accession>
<dbReference type="Proteomes" id="UP000603352">
    <property type="component" value="Unassembled WGS sequence"/>
</dbReference>
<gene>
    <name evidence="2" type="ORF">GCM10011505_50430</name>
</gene>
<keyword evidence="3" id="KW-1185">Reference proteome</keyword>
<dbReference type="EMBL" id="BMDZ01000151">
    <property type="protein sequence ID" value="GGB63798.1"/>
    <property type="molecule type" value="Genomic_DNA"/>
</dbReference>
<dbReference type="Gene3D" id="3.90.1200.10">
    <property type="match status" value="1"/>
</dbReference>
<reference evidence="3" key="1">
    <citation type="journal article" date="2019" name="Int. J. Syst. Evol. Microbiol.">
        <title>The Global Catalogue of Microorganisms (GCM) 10K type strain sequencing project: providing services to taxonomists for standard genome sequencing and annotation.</title>
        <authorList>
            <consortium name="The Broad Institute Genomics Platform"/>
            <consortium name="The Broad Institute Genome Sequencing Center for Infectious Disease"/>
            <person name="Wu L."/>
            <person name="Ma J."/>
        </authorList>
    </citation>
    <scope>NUCLEOTIDE SEQUENCE [LARGE SCALE GENOMIC DNA]</scope>
    <source>
        <strain evidence="3">CGMCC 1.10188</strain>
    </source>
</reference>
<evidence type="ECO:0000313" key="2">
    <source>
        <dbReference type="EMBL" id="GGB63798.1"/>
    </source>
</evidence>
<sequence length="308" mass="34310">MDHHEAIASFVFDHPDAPVSLYDYAPVLRVRDRLGDWVLKRTGLVHSSGTAIGEWLTALRRLGVDVVAPAAHLAPNPRRLADGKEWVVYPFIEGACYRAEDDQIAGAGRLLGKMHAADPPEAHRLVTHDRPVVRTKEWVERHLASAIVTMRDLGLNPSILEALVSDRIASAATADSLSLAGCSFDFKASNLVFGPQPTLVDPDHAARMPRLYDLAVALLLFHCDLPSAQGHVWTDAQWRIFLKSYQEEVTFVPVEKDNWASILNLAWLDQAVWLLGNWPEGWADEKERRYLVDLAVVDLDRFSLASAT</sequence>
<organism evidence="2 3">
    <name type="scientific">Tistrella bauzanensis</name>
    <dbReference type="NCBI Taxonomy" id="657419"/>
    <lineage>
        <taxon>Bacteria</taxon>
        <taxon>Pseudomonadati</taxon>
        <taxon>Pseudomonadota</taxon>
        <taxon>Alphaproteobacteria</taxon>
        <taxon>Geminicoccales</taxon>
        <taxon>Geminicoccaceae</taxon>
        <taxon>Tistrella</taxon>
    </lineage>
</organism>
<dbReference type="InterPro" id="IPR002575">
    <property type="entry name" value="Aminoglycoside_PTrfase"/>
</dbReference>
<name>A0ABQ1JAR6_9PROT</name>
<dbReference type="SUPFAM" id="SSF56112">
    <property type="entry name" value="Protein kinase-like (PK-like)"/>
    <property type="match status" value="1"/>
</dbReference>
<dbReference type="InterPro" id="IPR011009">
    <property type="entry name" value="Kinase-like_dom_sf"/>
</dbReference>
<evidence type="ECO:0000259" key="1">
    <source>
        <dbReference type="Pfam" id="PF01636"/>
    </source>
</evidence>
<feature type="domain" description="Aminoglycoside phosphotransferase" evidence="1">
    <location>
        <begin position="28"/>
        <end position="223"/>
    </location>
</feature>
<dbReference type="Pfam" id="PF01636">
    <property type="entry name" value="APH"/>
    <property type="match status" value="1"/>
</dbReference>
<comment type="caution">
    <text evidence="2">The sequence shown here is derived from an EMBL/GenBank/DDBJ whole genome shotgun (WGS) entry which is preliminary data.</text>
</comment>
<protein>
    <recommendedName>
        <fullName evidence="1">Aminoglycoside phosphotransferase domain-containing protein</fullName>
    </recommendedName>
</protein>
<evidence type="ECO:0000313" key="3">
    <source>
        <dbReference type="Proteomes" id="UP000603352"/>
    </source>
</evidence>
<proteinExistence type="predicted"/>
<dbReference type="RefSeq" id="WP_188583230.1">
    <property type="nucleotide sequence ID" value="NZ_BMDZ01000151.1"/>
</dbReference>